<gene>
    <name evidence="2" type="ORF">A1O1_00711</name>
</gene>
<dbReference type="EMBL" id="AMWN01000001">
    <property type="protein sequence ID" value="EXJ95589.1"/>
    <property type="molecule type" value="Genomic_DNA"/>
</dbReference>
<dbReference type="PANTHER" id="PTHR28110:SF1">
    <property type="entry name" value="TRANSMEMBRANE PROTEIN"/>
    <property type="match status" value="1"/>
</dbReference>
<keyword evidence="3" id="KW-1185">Reference proteome</keyword>
<dbReference type="HOGENOM" id="CLU_048479_1_0_1"/>
<sequence>MAMTIASDTPTLHLIVVCCHAIYLGPPAGPGTGPGSTTGPELETGLGSSSSSTPSFASDNEANWLIEPFQKGETGTYIAHNEAGVRELATAVAKGEDALLVFSGGATKLDKTGKSEGEGYLDVAIERNFFGLETSPPTLRRRMFVDRFATDSYQNILCSIIQFPHFVRELLEREASHRNLGSGSKPNVSVKPETPSASASSVSSSTASASASASLVSELKSNTNISATTTPFFPTKLTIVSHDFKRSRFLNLHLPAIHWPSDKETETQTRTQTRTHFIGINPPFDDVKMAEIETGDRLRGYGAWEKDLYGAGALLAGKRKTRGWQEERFRREVLGQTQLSAELKVQIEKMLAWKGGENGTDICPAPMPWE</sequence>
<comment type="caution">
    <text evidence="2">The sequence shown here is derived from an EMBL/GenBank/DDBJ whole genome shotgun (WGS) entry which is preliminary data.</text>
</comment>
<feature type="region of interest" description="Disordered" evidence="1">
    <location>
        <begin position="30"/>
        <end position="57"/>
    </location>
</feature>
<dbReference type="RefSeq" id="XP_007719818.1">
    <property type="nucleotide sequence ID" value="XM_007721628.1"/>
</dbReference>
<dbReference type="eggNOG" id="KOG4533">
    <property type="taxonomic scope" value="Eukaryota"/>
</dbReference>
<evidence type="ECO:0000256" key="1">
    <source>
        <dbReference type="SAM" id="MobiDB-lite"/>
    </source>
</evidence>
<dbReference type="Proteomes" id="UP000019484">
    <property type="component" value="Unassembled WGS sequence"/>
</dbReference>
<dbReference type="AlphaFoldDB" id="W9ZM69"/>
<accession>W9ZM69</accession>
<feature type="compositionally biased region" description="Low complexity" evidence="1">
    <location>
        <begin position="37"/>
        <end position="55"/>
    </location>
</feature>
<dbReference type="GeneID" id="19155617"/>
<reference evidence="2 3" key="1">
    <citation type="submission" date="2013-03" db="EMBL/GenBank/DDBJ databases">
        <title>The Genome Sequence of Capronia coronata CBS 617.96.</title>
        <authorList>
            <consortium name="The Broad Institute Genomics Platform"/>
            <person name="Cuomo C."/>
            <person name="de Hoog S."/>
            <person name="Gorbushina A."/>
            <person name="Walker B."/>
            <person name="Young S.K."/>
            <person name="Zeng Q."/>
            <person name="Gargeya S."/>
            <person name="Fitzgerald M."/>
            <person name="Haas B."/>
            <person name="Abouelleil A."/>
            <person name="Allen A.W."/>
            <person name="Alvarado L."/>
            <person name="Arachchi H.M."/>
            <person name="Berlin A.M."/>
            <person name="Chapman S.B."/>
            <person name="Gainer-Dewar J."/>
            <person name="Goldberg J."/>
            <person name="Griggs A."/>
            <person name="Gujja S."/>
            <person name="Hansen M."/>
            <person name="Howarth C."/>
            <person name="Imamovic A."/>
            <person name="Ireland A."/>
            <person name="Larimer J."/>
            <person name="McCowan C."/>
            <person name="Murphy C."/>
            <person name="Pearson M."/>
            <person name="Poon T.W."/>
            <person name="Priest M."/>
            <person name="Roberts A."/>
            <person name="Saif S."/>
            <person name="Shea T."/>
            <person name="Sisk P."/>
            <person name="Sykes S."/>
            <person name="Wortman J."/>
            <person name="Nusbaum C."/>
            <person name="Birren B."/>
        </authorList>
    </citation>
    <scope>NUCLEOTIDE SEQUENCE [LARGE SCALE GENOMIC DNA]</scope>
    <source>
        <strain evidence="2 3">CBS 617.96</strain>
    </source>
</reference>
<proteinExistence type="predicted"/>
<dbReference type="PANTHER" id="PTHR28110">
    <property type="entry name" value="TRANSMEMBRANE PROTEIN"/>
    <property type="match status" value="1"/>
</dbReference>
<dbReference type="GO" id="GO:0005737">
    <property type="term" value="C:cytoplasm"/>
    <property type="evidence" value="ECO:0007669"/>
    <property type="project" value="TreeGrafter"/>
</dbReference>
<dbReference type="OrthoDB" id="4347at2759"/>
<dbReference type="InterPro" id="IPR055323">
    <property type="entry name" value="C57A10.07/YOR238W"/>
</dbReference>
<evidence type="ECO:0000313" key="2">
    <source>
        <dbReference type="EMBL" id="EXJ95589.1"/>
    </source>
</evidence>
<evidence type="ECO:0000313" key="3">
    <source>
        <dbReference type="Proteomes" id="UP000019484"/>
    </source>
</evidence>
<feature type="region of interest" description="Disordered" evidence="1">
    <location>
        <begin position="178"/>
        <end position="204"/>
    </location>
</feature>
<name>W9ZM69_9EURO</name>
<organism evidence="2 3">
    <name type="scientific">Capronia coronata CBS 617.96</name>
    <dbReference type="NCBI Taxonomy" id="1182541"/>
    <lineage>
        <taxon>Eukaryota</taxon>
        <taxon>Fungi</taxon>
        <taxon>Dikarya</taxon>
        <taxon>Ascomycota</taxon>
        <taxon>Pezizomycotina</taxon>
        <taxon>Eurotiomycetes</taxon>
        <taxon>Chaetothyriomycetidae</taxon>
        <taxon>Chaetothyriales</taxon>
        <taxon>Herpotrichiellaceae</taxon>
        <taxon>Capronia</taxon>
    </lineage>
</organism>
<feature type="compositionally biased region" description="Low complexity" evidence="1">
    <location>
        <begin position="192"/>
        <end position="204"/>
    </location>
</feature>
<protein>
    <submittedName>
        <fullName evidence="2">Uncharacterized protein</fullName>
    </submittedName>
</protein>